<accession>A0A2T1HWS1</accession>
<feature type="region of interest" description="Disordered" evidence="1">
    <location>
        <begin position="41"/>
        <end position="60"/>
    </location>
</feature>
<dbReference type="EMBL" id="PVZS01000005">
    <property type="protein sequence ID" value="PSC06040.1"/>
    <property type="molecule type" value="Genomic_DNA"/>
</dbReference>
<dbReference type="AlphaFoldDB" id="A0A2T1HWS1"/>
<evidence type="ECO:0000256" key="1">
    <source>
        <dbReference type="SAM" id="MobiDB-lite"/>
    </source>
</evidence>
<gene>
    <name evidence="2" type="ORF">SLNSH_06340</name>
</gene>
<sequence length="60" mass="5951">MRLSVAIAVAIGFAVVAGANAHLVYVALTSEPGCVPHVRSGESAPGRAFGAAQSACTPSR</sequence>
<protein>
    <submittedName>
        <fullName evidence="2">Uncharacterized protein</fullName>
    </submittedName>
</protein>
<dbReference type="Proteomes" id="UP000239772">
    <property type="component" value="Unassembled WGS sequence"/>
</dbReference>
<evidence type="ECO:0000313" key="3">
    <source>
        <dbReference type="Proteomes" id="UP000239772"/>
    </source>
</evidence>
<dbReference type="OrthoDB" id="7597200at2"/>
<evidence type="ECO:0000313" key="2">
    <source>
        <dbReference type="EMBL" id="PSC06040.1"/>
    </source>
</evidence>
<comment type="caution">
    <text evidence="2">The sequence shown here is derived from an EMBL/GenBank/DDBJ whole genome shotgun (WGS) entry which is preliminary data.</text>
</comment>
<organism evidence="2 3">
    <name type="scientific">Alsobacter soli</name>
    <dbReference type="NCBI Taxonomy" id="2109933"/>
    <lineage>
        <taxon>Bacteria</taxon>
        <taxon>Pseudomonadati</taxon>
        <taxon>Pseudomonadota</taxon>
        <taxon>Alphaproteobacteria</taxon>
        <taxon>Hyphomicrobiales</taxon>
        <taxon>Alsobacteraceae</taxon>
        <taxon>Alsobacter</taxon>
    </lineage>
</organism>
<keyword evidence="3" id="KW-1185">Reference proteome</keyword>
<name>A0A2T1HWS1_9HYPH</name>
<reference evidence="3" key="1">
    <citation type="submission" date="2018-03" db="EMBL/GenBank/DDBJ databases">
        <authorList>
            <person name="Sun L."/>
            <person name="Liu H."/>
            <person name="Chen W."/>
            <person name="Huang K."/>
            <person name="Liu W."/>
            <person name="Gao X."/>
        </authorList>
    </citation>
    <scope>NUCLEOTIDE SEQUENCE [LARGE SCALE GENOMIC DNA]</scope>
    <source>
        <strain evidence="3">SH9</strain>
    </source>
</reference>
<proteinExistence type="predicted"/>